<gene>
    <name evidence="1" type="ORF">OESDEN_14016</name>
</gene>
<keyword evidence="2" id="KW-1185">Reference proteome</keyword>
<protein>
    <recommendedName>
        <fullName evidence="3">F-box domain-containing protein</fullName>
    </recommendedName>
</protein>
<proteinExistence type="predicted"/>
<dbReference type="EMBL" id="KN561098">
    <property type="protein sequence ID" value="KHJ86240.1"/>
    <property type="molecule type" value="Genomic_DNA"/>
</dbReference>
<dbReference type="AlphaFoldDB" id="A0A0B1SSS4"/>
<organism evidence="1 2">
    <name type="scientific">Oesophagostomum dentatum</name>
    <name type="common">Nodular worm</name>
    <dbReference type="NCBI Taxonomy" id="61180"/>
    <lineage>
        <taxon>Eukaryota</taxon>
        <taxon>Metazoa</taxon>
        <taxon>Ecdysozoa</taxon>
        <taxon>Nematoda</taxon>
        <taxon>Chromadorea</taxon>
        <taxon>Rhabditida</taxon>
        <taxon>Rhabditina</taxon>
        <taxon>Rhabditomorpha</taxon>
        <taxon>Strongyloidea</taxon>
        <taxon>Strongylidae</taxon>
        <taxon>Oesophagostomum</taxon>
    </lineage>
</organism>
<reference evidence="1 2" key="1">
    <citation type="submission" date="2014-03" db="EMBL/GenBank/DDBJ databases">
        <title>Draft genome of the hookworm Oesophagostomum dentatum.</title>
        <authorList>
            <person name="Mitreva M."/>
        </authorList>
    </citation>
    <scope>NUCLEOTIDE SEQUENCE [LARGE SCALE GENOMIC DNA]</scope>
    <source>
        <strain evidence="1 2">OD-Hann</strain>
    </source>
</reference>
<evidence type="ECO:0008006" key="3">
    <source>
        <dbReference type="Google" id="ProtNLM"/>
    </source>
</evidence>
<name>A0A0B1SSS4_OESDE</name>
<evidence type="ECO:0000313" key="2">
    <source>
        <dbReference type="Proteomes" id="UP000053660"/>
    </source>
</evidence>
<evidence type="ECO:0000313" key="1">
    <source>
        <dbReference type="EMBL" id="KHJ86240.1"/>
    </source>
</evidence>
<dbReference type="Proteomes" id="UP000053660">
    <property type="component" value="Unassembled WGS sequence"/>
</dbReference>
<accession>A0A0B1SSS4</accession>
<sequence length="150" mass="17426">MEKAQISIEFLLRNLYFPGTLAQPAMERLNRDVILHICSYLDLGELSSLAAVFPQLAPCIFRTLKNTAWAFKMRILPQYTSIGVFHERRSNQISLDNSDIQISLQDSLRMDMVLGAWKELRRGMRKHIPYELLYIACLDITQVCELFLNF</sequence>